<keyword evidence="2 4" id="KW-0472">Membrane</keyword>
<dbReference type="InterPro" id="IPR031968">
    <property type="entry name" value="VASt"/>
</dbReference>
<feature type="transmembrane region" description="Helical" evidence="4">
    <location>
        <begin position="267"/>
        <end position="293"/>
    </location>
</feature>
<sequence length="363" mass="41102">MSDVTFTTKTSEADISKFPLVDSLDDFSKVLTDYGSAFSDFSCFKKELIESISLPTGTTLLDVFKMCFDDDASLLTDYHADRGDTDQKWEAWRPALSGSPTFSGQRKFTCTTTVKFMMHRKCAFTEYQRYAFLNVDGCEPTLLVQFSGQAEGVMFTDSFRAETLLIFKESDCIVNMRVLGYVQFLRSVWVKTKIENASLDEEMPACYRRFVTMLIERLRYHVGSTEMGNNDAPQVPEEVIPPDPPHKSKEQPVSVSFPMSFRGAMDIIVYIEFVLTVIIFLCCAYAVISILFFSIPFTRLCEGYCISDSKKDGSTSVRADIGSPWAVLLIILFDMLRPVLAVLVLCFMLIMLSVLKRTLESMK</sequence>
<reference evidence="6" key="1">
    <citation type="journal article" date="2012" name="Proc. Natl. Acad. Sci. U.S.A.">
        <title>Antigenic diversity is generated by distinct evolutionary mechanisms in African trypanosome species.</title>
        <authorList>
            <person name="Jackson A.P."/>
            <person name="Berry A."/>
            <person name="Aslett M."/>
            <person name="Allison H.C."/>
            <person name="Burton P."/>
            <person name="Vavrova-Anderson J."/>
            <person name="Brown R."/>
            <person name="Browne H."/>
            <person name="Corton N."/>
            <person name="Hauser H."/>
            <person name="Gamble J."/>
            <person name="Gilderthorp R."/>
            <person name="Marcello L."/>
            <person name="McQuillan J."/>
            <person name="Otto T.D."/>
            <person name="Quail M.A."/>
            <person name="Sanders M.J."/>
            <person name="van Tonder A."/>
            <person name="Ginger M.L."/>
            <person name="Field M.C."/>
            <person name="Barry J.D."/>
            <person name="Hertz-Fowler C."/>
            <person name="Berriman M."/>
        </authorList>
    </citation>
    <scope>NUCLEOTIDE SEQUENCE</scope>
    <source>
        <strain evidence="6">Y486</strain>
    </source>
</reference>
<protein>
    <recommendedName>
        <fullName evidence="5">VASt domain-containing protein</fullName>
    </recommendedName>
</protein>
<evidence type="ECO:0000256" key="2">
    <source>
        <dbReference type="ARBA" id="ARBA00023136"/>
    </source>
</evidence>
<proteinExistence type="predicted"/>
<dbReference type="VEuPathDB" id="TriTrypDB:TvY486_0706550"/>
<organism evidence="6">
    <name type="scientific">Trypanosoma vivax (strain Y486)</name>
    <dbReference type="NCBI Taxonomy" id="1055687"/>
    <lineage>
        <taxon>Eukaryota</taxon>
        <taxon>Discoba</taxon>
        <taxon>Euglenozoa</taxon>
        <taxon>Kinetoplastea</taxon>
        <taxon>Metakinetoplastina</taxon>
        <taxon>Trypanosomatida</taxon>
        <taxon>Trypanosomatidae</taxon>
        <taxon>Trypanosoma</taxon>
        <taxon>Duttonella</taxon>
    </lineage>
</organism>
<evidence type="ECO:0000256" key="4">
    <source>
        <dbReference type="SAM" id="Phobius"/>
    </source>
</evidence>
<dbReference type="EMBL" id="HE573023">
    <property type="protein sequence ID" value="CCC49340.1"/>
    <property type="molecule type" value="Genomic_DNA"/>
</dbReference>
<evidence type="ECO:0000259" key="5">
    <source>
        <dbReference type="PROSITE" id="PS51778"/>
    </source>
</evidence>
<feature type="region of interest" description="Disordered" evidence="3">
    <location>
        <begin position="231"/>
        <end position="251"/>
    </location>
</feature>
<dbReference type="AlphaFoldDB" id="G0TZD7"/>
<dbReference type="PROSITE" id="PS51778">
    <property type="entry name" value="VAST"/>
    <property type="match status" value="1"/>
</dbReference>
<feature type="transmembrane region" description="Helical" evidence="4">
    <location>
        <begin position="325"/>
        <end position="355"/>
    </location>
</feature>
<feature type="domain" description="VASt" evidence="5">
    <location>
        <begin position="47"/>
        <end position="226"/>
    </location>
</feature>
<evidence type="ECO:0000256" key="3">
    <source>
        <dbReference type="SAM" id="MobiDB-lite"/>
    </source>
</evidence>
<name>G0TZD7_TRYVY</name>
<dbReference type="GO" id="GO:0016020">
    <property type="term" value="C:membrane"/>
    <property type="evidence" value="ECO:0007669"/>
    <property type="project" value="UniProtKB-SubCell"/>
</dbReference>
<accession>G0TZD7</accession>
<evidence type="ECO:0000313" key="6">
    <source>
        <dbReference type="EMBL" id="CCC49340.1"/>
    </source>
</evidence>
<keyword evidence="4" id="KW-1133">Transmembrane helix</keyword>
<evidence type="ECO:0000256" key="1">
    <source>
        <dbReference type="ARBA" id="ARBA00004370"/>
    </source>
</evidence>
<keyword evidence="4" id="KW-0812">Transmembrane</keyword>
<gene>
    <name evidence="6" type="ORF">TVY486_0706550</name>
</gene>
<dbReference type="Pfam" id="PF16016">
    <property type="entry name" value="VASt"/>
    <property type="match status" value="1"/>
</dbReference>
<comment type="subcellular location">
    <subcellularLocation>
        <location evidence="1">Membrane</location>
    </subcellularLocation>
</comment>